<keyword evidence="2" id="KW-0547">Nucleotide-binding</keyword>
<name>A0A0N0C3T9_9BACL</name>
<protein>
    <submittedName>
        <fullName evidence="2">RNA helicase</fullName>
    </submittedName>
</protein>
<dbReference type="Proteomes" id="UP000037688">
    <property type="component" value="Unassembled WGS sequence"/>
</dbReference>
<keyword evidence="2" id="KW-0067">ATP-binding</keyword>
<accession>A0A0N0C3T9</accession>
<sequence length="42" mass="4473">SGWGGRSADKRSSGRGSEGSRRPDSAGRGPAKSDRRDSRRGR</sequence>
<feature type="compositionally biased region" description="Basic and acidic residues" evidence="1">
    <location>
        <begin position="7"/>
        <end position="37"/>
    </location>
</feature>
<dbReference type="AlphaFoldDB" id="A0A0N0C3T9"/>
<evidence type="ECO:0000256" key="1">
    <source>
        <dbReference type="SAM" id="MobiDB-lite"/>
    </source>
</evidence>
<keyword evidence="2" id="KW-0378">Hydrolase</keyword>
<organism evidence="2 3">
    <name type="scientific">Paenibacillus xylanivorans</name>
    <dbReference type="NCBI Taxonomy" id="1705561"/>
    <lineage>
        <taxon>Bacteria</taxon>
        <taxon>Bacillati</taxon>
        <taxon>Bacillota</taxon>
        <taxon>Bacilli</taxon>
        <taxon>Bacillales</taxon>
        <taxon>Paenibacillaceae</taxon>
        <taxon>Paenibacillus</taxon>
    </lineage>
</organism>
<dbReference type="EMBL" id="LITU01000070">
    <property type="protein sequence ID" value="KOY14764.1"/>
    <property type="molecule type" value="Genomic_DNA"/>
</dbReference>
<evidence type="ECO:0000313" key="3">
    <source>
        <dbReference type="Proteomes" id="UP000037688"/>
    </source>
</evidence>
<reference evidence="2 3" key="1">
    <citation type="submission" date="2015-08" db="EMBL/GenBank/DDBJ databases">
        <title>Draft genome sequence of cellulolytic and xylanolytic Paenibacillus sp. A59, isolated from a decaying forest soil from Patagonia, Argentina.</title>
        <authorList>
            <person name="Ghio S."/>
            <person name="Caceres A.M."/>
            <person name="Talia P."/>
            <person name="Grasso D."/>
            <person name="Campos E."/>
        </authorList>
    </citation>
    <scope>NUCLEOTIDE SEQUENCE [LARGE SCALE GENOMIC DNA]</scope>
    <source>
        <strain evidence="2 3">A59</strain>
    </source>
</reference>
<evidence type="ECO:0000313" key="2">
    <source>
        <dbReference type="EMBL" id="KOY14764.1"/>
    </source>
</evidence>
<keyword evidence="2" id="KW-0347">Helicase</keyword>
<dbReference type="PATRIC" id="fig|1705561.3.peg.4566"/>
<keyword evidence="3" id="KW-1185">Reference proteome</keyword>
<gene>
    <name evidence="2" type="ORF">AMS66_21865</name>
</gene>
<comment type="caution">
    <text evidence="2">The sequence shown here is derived from an EMBL/GenBank/DDBJ whole genome shotgun (WGS) entry which is preliminary data.</text>
</comment>
<dbReference type="GO" id="GO:0004386">
    <property type="term" value="F:helicase activity"/>
    <property type="evidence" value="ECO:0007669"/>
    <property type="project" value="UniProtKB-KW"/>
</dbReference>
<feature type="region of interest" description="Disordered" evidence="1">
    <location>
        <begin position="1"/>
        <end position="42"/>
    </location>
</feature>
<proteinExistence type="predicted"/>
<feature type="non-terminal residue" evidence="2">
    <location>
        <position position="1"/>
    </location>
</feature>